<dbReference type="PANTHER" id="PTHR11635:SF152">
    <property type="entry name" value="CAMP-DEPENDENT PROTEIN KINASE TYPE I REGULATORY SUBUNIT-RELATED"/>
    <property type="match status" value="1"/>
</dbReference>
<dbReference type="RefSeq" id="XP_002502938.1">
    <property type="nucleotide sequence ID" value="XM_002502892.1"/>
</dbReference>
<feature type="domain" description="Cyclic nucleotide-binding" evidence="2">
    <location>
        <begin position="79"/>
        <end position="195"/>
    </location>
</feature>
<dbReference type="SUPFAM" id="SSF51206">
    <property type="entry name" value="cAMP-binding domain-like"/>
    <property type="match status" value="2"/>
</dbReference>
<dbReference type="CDD" id="cd00038">
    <property type="entry name" value="CAP_ED"/>
    <property type="match status" value="2"/>
</dbReference>
<accession>C1E8R0</accession>
<dbReference type="InterPro" id="IPR014710">
    <property type="entry name" value="RmlC-like_jellyroll"/>
</dbReference>
<protein>
    <recommendedName>
        <fullName evidence="2">Cyclic nucleotide-binding domain-containing protein</fullName>
    </recommendedName>
</protein>
<dbReference type="InterPro" id="IPR050503">
    <property type="entry name" value="cAMP-dep_PK_reg_su-like"/>
</dbReference>
<organism evidence="3 4">
    <name type="scientific">Micromonas commoda (strain RCC299 / NOUM17 / CCMP2709)</name>
    <name type="common">Picoplanktonic green alga</name>
    <dbReference type="NCBI Taxonomy" id="296587"/>
    <lineage>
        <taxon>Eukaryota</taxon>
        <taxon>Viridiplantae</taxon>
        <taxon>Chlorophyta</taxon>
        <taxon>Mamiellophyceae</taxon>
        <taxon>Mamiellales</taxon>
        <taxon>Mamiellaceae</taxon>
        <taxon>Micromonas</taxon>
    </lineage>
</organism>
<dbReference type="GO" id="GO:0030552">
    <property type="term" value="F:cAMP binding"/>
    <property type="evidence" value="ECO:0007669"/>
    <property type="project" value="TreeGrafter"/>
</dbReference>
<dbReference type="InterPro" id="IPR000595">
    <property type="entry name" value="cNMP-bd_dom"/>
</dbReference>
<dbReference type="GO" id="GO:0034236">
    <property type="term" value="F:protein kinase A catalytic subunit binding"/>
    <property type="evidence" value="ECO:0007669"/>
    <property type="project" value="TreeGrafter"/>
</dbReference>
<name>C1E8R0_MICCC</name>
<dbReference type="InParanoid" id="C1E8R0"/>
<dbReference type="InterPro" id="IPR018488">
    <property type="entry name" value="cNMP-bd_CS"/>
</dbReference>
<dbReference type="PRINTS" id="PR00103">
    <property type="entry name" value="CAMPKINASE"/>
</dbReference>
<sequence length="300" mass="32649">MSSIDVEELEVRVRRRLALVDARRADSIPGDARARSEDARSGKGTASRERRLPSDGGVVAQKAASDVATIASACEGIAIFDSLRAEDRDALFRAMYRLEYAAGEAVVRQGEEGFNFYVVVAGSAAVTEEDTEVRTLWPGDTFGEVALLHSVPRTATVRCGLKATTVWALDRETFKRTLSRGAFQRREAYERLLGGVKTLERLDEYDRKRLADAVVPCAFARGHAICVRGKAEGAKFHIIERGECSVELVGGKEINRLKPGDYFGEVAALQGAEPTATVVALTGVQTLSLDRDAFVRMLGP</sequence>
<feature type="compositionally biased region" description="Basic and acidic residues" evidence="1">
    <location>
        <begin position="30"/>
        <end position="53"/>
    </location>
</feature>
<feature type="domain" description="Cyclic nucleotide-binding" evidence="2">
    <location>
        <begin position="198"/>
        <end position="300"/>
    </location>
</feature>
<dbReference type="PROSITE" id="PS00888">
    <property type="entry name" value="CNMP_BINDING_1"/>
    <property type="match status" value="1"/>
</dbReference>
<dbReference type="PROSITE" id="PS50042">
    <property type="entry name" value="CNMP_BINDING_3"/>
    <property type="match status" value="2"/>
</dbReference>
<dbReference type="PANTHER" id="PTHR11635">
    <property type="entry name" value="CAMP-DEPENDENT PROTEIN KINASE REGULATORY CHAIN"/>
    <property type="match status" value="1"/>
</dbReference>
<dbReference type="SMART" id="SM00100">
    <property type="entry name" value="cNMP"/>
    <property type="match status" value="2"/>
</dbReference>
<dbReference type="OrthoDB" id="417078at2759"/>
<dbReference type="GO" id="GO:0005952">
    <property type="term" value="C:cAMP-dependent protein kinase complex"/>
    <property type="evidence" value="ECO:0007669"/>
    <property type="project" value="InterPro"/>
</dbReference>
<evidence type="ECO:0000313" key="4">
    <source>
        <dbReference type="Proteomes" id="UP000002009"/>
    </source>
</evidence>
<evidence type="ECO:0000256" key="1">
    <source>
        <dbReference type="SAM" id="MobiDB-lite"/>
    </source>
</evidence>
<dbReference type="Pfam" id="PF00027">
    <property type="entry name" value="cNMP_binding"/>
    <property type="match status" value="2"/>
</dbReference>
<dbReference type="GO" id="GO:0004862">
    <property type="term" value="F:cAMP-dependent protein kinase inhibitor activity"/>
    <property type="evidence" value="ECO:0007669"/>
    <property type="project" value="TreeGrafter"/>
</dbReference>
<evidence type="ECO:0000313" key="3">
    <source>
        <dbReference type="EMBL" id="ACO64196.1"/>
    </source>
</evidence>
<dbReference type="OMA" id="DQWERAN"/>
<dbReference type="GO" id="GO:0005829">
    <property type="term" value="C:cytosol"/>
    <property type="evidence" value="ECO:0007669"/>
    <property type="project" value="TreeGrafter"/>
</dbReference>
<gene>
    <name evidence="3" type="ORF">MICPUN_82640</name>
</gene>
<dbReference type="KEGG" id="mis:MICPUN_82640"/>
<dbReference type="GeneID" id="8244585"/>
<dbReference type="Proteomes" id="UP000002009">
    <property type="component" value="Chromosome 6"/>
</dbReference>
<dbReference type="STRING" id="296587.C1E8R0"/>
<dbReference type="AlphaFoldDB" id="C1E8R0"/>
<dbReference type="Gene3D" id="2.60.120.10">
    <property type="entry name" value="Jelly Rolls"/>
    <property type="match status" value="2"/>
</dbReference>
<feature type="region of interest" description="Disordered" evidence="1">
    <location>
        <begin position="30"/>
        <end position="57"/>
    </location>
</feature>
<dbReference type="InterPro" id="IPR018490">
    <property type="entry name" value="cNMP-bd_dom_sf"/>
</dbReference>
<dbReference type="PROSITE" id="PS00889">
    <property type="entry name" value="CNMP_BINDING_2"/>
    <property type="match status" value="1"/>
</dbReference>
<evidence type="ECO:0000259" key="2">
    <source>
        <dbReference type="PROSITE" id="PS50042"/>
    </source>
</evidence>
<reference evidence="3 4" key="1">
    <citation type="journal article" date="2009" name="Science">
        <title>Green evolution and dynamic adaptations revealed by genomes of the marine picoeukaryotes Micromonas.</title>
        <authorList>
            <person name="Worden A.Z."/>
            <person name="Lee J.H."/>
            <person name="Mock T."/>
            <person name="Rouze P."/>
            <person name="Simmons M.P."/>
            <person name="Aerts A.L."/>
            <person name="Allen A.E."/>
            <person name="Cuvelier M.L."/>
            <person name="Derelle E."/>
            <person name="Everett M.V."/>
            <person name="Foulon E."/>
            <person name="Grimwood J."/>
            <person name="Gundlach H."/>
            <person name="Henrissat B."/>
            <person name="Napoli C."/>
            <person name="McDonald S.M."/>
            <person name="Parker M.S."/>
            <person name="Rombauts S."/>
            <person name="Salamov A."/>
            <person name="Von Dassow P."/>
            <person name="Badger J.H."/>
            <person name="Coutinho P.M."/>
            <person name="Demir E."/>
            <person name="Dubchak I."/>
            <person name="Gentemann C."/>
            <person name="Eikrem W."/>
            <person name="Gready J.E."/>
            <person name="John U."/>
            <person name="Lanier W."/>
            <person name="Lindquist E.A."/>
            <person name="Lucas S."/>
            <person name="Mayer K.F."/>
            <person name="Moreau H."/>
            <person name="Not F."/>
            <person name="Otillar R."/>
            <person name="Panaud O."/>
            <person name="Pangilinan J."/>
            <person name="Paulsen I."/>
            <person name="Piegu B."/>
            <person name="Poliakov A."/>
            <person name="Robbens S."/>
            <person name="Schmutz J."/>
            <person name="Toulza E."/>
            <person name="Wyss T."/>
            <person name="Zelensky A."/>
            <person name="Zhou K."/>
            <person name="Armbrust E.V."/>
            <person name="Bhattacharya D."/>
            <person name="Goodenough U.W."/>
            <person name="Van de Peer Y."/>
            <person name="Grigoriev I.V."/>
        </authorList>
    </citation>
    <scope>NUCLEOTIDE SEQUENCE [LARGE SCALE GENOMIC DNA]</scope>
    <source>
        <strain evidence="4">RCC299 / NOUM17</strain>
    </source>
</reference>
<feature type="non-terminal residue" evidence="3">
    <location>
        <position position="300"/>
    </location>
</feature>
<keyword evidence="4" id="KW-1185">Reference proteome</keyword>
<dbReference type="eggNOG" id="KOG1113">
    <property type="taxonomic scope" value="Eukaryota"/>
</dbReference>
<dbReference type="EMBL" id="CP001327">
    <property type="protein sequence ID" value="ACO64196.1"/>
    <property type="molecule type" value="Genomic_DNA"/>
</dbReference>
<proteinExistence type="predicted"/>